<dbReference type="InterPro" id="IPR036837">
    <property type="entry name" value="Cation_efflux_CTD_sf"/>
</dbReference>
<accession>A0A940DLX7</accession>
<organism evidence="13 14">
    <name type="scientific">Candidatus Cryptobacteroides gallistercoris</name>
    <dbReference type="NCBI Taxonomy" id="2840765"/>
    <lineage>
        <taxon>Bacteria</taxon>
        <taxon>Pseudomonadati</taxon>
        <taxon>Bacteroidota</taxon>
        <taxon>Bacteroidia</taxon>
        <taxon>Bacteroidales</taxon>
        <taxon>Candidatus Cryptobacteroides</taxon>
    </lineage>
</organism>
<evidence type="ECO:0000313" key="13">
    <source>
        <dbReference type="EMBL" id="MBO8453461.1"/>
    </source>
</evidence>
<keyword evidence="5" id="KW-0862">Zinc</keyword>
<feature type="domain" description="Cation efflux protein transmembrane" evidence="11">
    <location>
        <begin position="46"/>
        <end position="233"/>
    </location>
</feature>
<feature type="transmembrane region" description="Helical" evidence="10">
    <location>
        <begin position="112"/>
        <end position="131"/>
    </location>
</feature>
<dbReference type="InterPro" id="IPR058533">
    <property type="entry name" value="Cation_efflux_TM"/>
</dbReference>
<evidence type="ECO:0000256" key="3">
    <source>
        <dbReference type="ARBA" id="ARBA00022448"/>
    </source>
</evidence>
<sequence length="329" mass="35653">MEDYAAKNHVNDGPGHHHVNGNSGHHHDHGHHHHVRQITSLNGIYILSITLNLLYVAVEAGIGFWSNSLGLLSDAGHNLSDVFSLLLAMIAFRLSSSHSTRKFTYGYKKSSVLISLLNAIILLVAIGAIFIESIRKFSSPEEVNGAAVSWTAGIGIIVNGLTAWLLMKQQKHDINTRGAFLHMAADTLVSAGVVVSGVVISLTGWSVIDPIVSIAIVGVILVSTWKLLAESLRMSIDAVPEGIDLNEIKKMMSSVPGVADVHHLHIWPISTTEVALTAHVVIDSLSDMEAIKESLKHMLYEKGIPHSTLEMETPSSHCNEHECDQCVTS</sequence>
<evidence type="ECO:0000256" key="8">
    <source>
        <dbReference type="ARBA" id="ARBA00023136"/>
    </source>
</evidence>
<evidence type="ECO:0000256" key="2">
    <source>
        <dbReference type="ARBA" id="ARBA00008873"/>
    </source>
</evidence>
<keyword evidence="7" id="KW-0406">Ion transport</keyword>
<dbReference type="SUPFAM" id="SSF160240">
    <property type="entry name" value="Cation efflux protein cytoplasmic domain-like"/>
    <property type="match status" value="1"/>
</dbReference>
<dbReference type="GO" id="GO:0005886">
    <property type="term" value="C:plasma membrane"/>
    <property type="evidence" value="ECO:0007669"/>
    <property type="project" value="TreeGrafter"/>
</dbReference>
<evidence type="ECO:0000259" key="12">
    <source>
        <dbReference type="Pfam" id="PF16916"/>
    </source>
</evidence>
<feature type="compositionally biased region" description="Basic residues" evidence="9">
    <location>
        <begin position="16"/>
        <end position="32"/>
    </location>
</feature>
<dbReference type="Gene3D" id="1.20.1510.10">
    <property type="entry name" value="Cation efflux protein transmembrane domain"/>
    <property type="match status" value="1"/>
</dbReference>
<evidence type="ECO:0000256" key="5">
    <source>
        <dbReference type="ARBA" id="ARBA00022906"/>
    </source>
</evidence>
<dbReference type="InterPro" id="IPR050681">
    <property type="entry name" value="CDF/SLC30A"/>
</dbReference>
<comment type="similarity">
    <text evidence="2">Belongs to the cation diffusion facilitator (CDF) transporter (TC 2.A.4) family. SLC30A subfamily.</text>
</comment>
<feature type="region of interest" description="Disordered" evidence="9">
    <location>
        <begin position="1"/>
        <end position="32"/>
    </location>
</feature>
<evidence type="ECO:0000256" key="10">
    <source>
        <dbReference type="SAM" id="Phobius"/>
    </source>
</evidence>
<dbReference type="EMBL" id="JADIMJ010000031">
    <property type="protein sequence ID" value="MBO8453461.1"/>
    <property type="molecule type" value="Genomic_DNA"/>
</dbReference>
<dbReference type="Pfam" id="PF01545">
    <property type="entry name" value="Cation_efflux"/>
    <property type="match status" value="1"/>
</dbReference>
<dbReference type="NCBIfam" id="TIGR01297">
    <property type="entry name" value="CDF"/>
    <property type="match status" value="1"/>
</dbReference>
<keyword evidence="4 10" id="KW-0812">Transmembrane</keyword>
<evidence type="ECO:0000313" key="14">
    <source>
        <dbReference type="Proteomes" id="UP000771749"/>
    </source>
</evidence>
<comment type="caution">
    <text evidence="13">The sequence shown here is derived from an EMBL/GenBank/DDBJ whole genome shotgun (WGS) entry which is preliminary data.</text>
</comment>
<feature type="domain" description="Cation efflux protein cytoplasmic" evidence="12">
    <location>
        <begin position="240"/>
        <end position="302"/>
    </location>
</feature>
<evidence type="ECO:0000256" key="7">
    <source>
        <dbReference type="ARBA" id="ARBA00023065"/>
    </source>
</evidence>
<keyword evidence="8 10" id="KW-0472">Membrane</keyword>
<keyword evidence="6 10" id="KW-1133">Transmembrane helix</keyword>
<dbReference type="InterPro" id="IPR027469">
    <property type="entry name" value="Cation_efflux_TMD_sf"/>
</dbReference>
<evidence type="ECO:0000256" key="9">
    <source>
        <dbReference type="SAM" id="MobiDB-lite"/>
    </source>
</evidence>
<keyword evidence="5" id="KW-0864">Zinc transport</keyword>
<keyword evidence="3" id="KW-0813">Transport</keyword>
<dbReference type="PANTHER" id="PTHR11562">
    <property type="entry name" value="CATION EFFLUX PROTEIN/ ZINC TRANSPORTER"/>
    <property type="match status" value="1"/>
</dbReference>
<dbReference type="Pfam" id="PF16916">
    <property type="entry name" value="ZT_dimer"/>
    <property type="match status" value="1"/>
</dbReference>
<feature type="transmembrane region" description="Helical" evidence="10">
    <location>
        <begin position="179"/>
        <end position="205"/>
    </location>
</feature>
<dbReference type="AlphaFoldDB" id="A0A940DLX7"/>
<dbReference type="GO" id="GO:0005385">
    <property type="term" value="F:zinc ion transmembrane transporter activity"/>
    <property type="evidence" value="ECO:0007669"/>
    <property type="project" value="TreeGrafter"/>
</dbReference>
<evidence type="ECO:0000259" key="11">
    <source>
        <dbReference type="Pfam" id="PF01545"/>
    </source>
</evidence>
<evidence type="ECO:0000256" key="1">
    <source>
        <dbReference type="ARBA" id="ARBA00004141"/>
    </source>
</evidence>
<dbReference type="InterPro" id="IPR002524">
    <property type="entry name" value="Cation_efflux"/>
</dbReference>
<dbReference type="PANTHER" id="PTHR11562:SF17">
    <property type="entry name" value="RE54080P-RELATED"/>
    <property type="match status" value="1"/>
</dbReference>
<evidence type="ECO:0000256" key="4">
    <source>
        <dbReference type="ARBA" id="ARBA00022692"/>
    </source>
</evidence>
<dbReference type="InterPro" id="IPR027470">
    <property type="entry name" value="Cation_efflux_CTD"/>
</dbReference>
<dbReference type="SUPFAM" id="SSF161111">
    <property type="entry name" value="Cation efflux protein transmembrane domain-like"/>
    <property type="match status" value="1"/>
</dbReference>
<protein>
    <submittedName>
        <fullName evidence="13">Cation transporter</fullName>
    </submittedName>
</protein>
<gene>
    <name evidence="13" type="ORF">IAC07_01905</name>
</gene>
<dbReference type="Proteomes" id="UP000771749">
    <property type="component" value="Unassembled WGS sequence"/>
</dbReference>
<proteinExistence type="inferred from homology"/>
<feature type="transmembrane region" description="Helical" evidence="10">
    <location>
        <begin position="143"/>
        <end position="167"/>
    </location>
</feature>
<reference evidence="13" key="1">
    <citation type="submission" date="2020-10" db="EMBL/GenBank/DDBJ databases">
        <authorList>
            <person name="Gilroy R."/>
        </authorList>
    </citation>
    <scope>NUCLEOTIDE SEQUENCE</scope>
    <source>
        <strain evidence="13">F1-3629</strain>
    </source>
</reference>
<name>A0A940DLX7_9BACT</name>
<comment type="subcellular location">
    <subcellularLocation>
        <location evidence="1">Membrane</location>
        <topology evidence="1">Multi-pass membrane protein</topology>
    </subcellularLocation>
</comment>
<reference evidence="13" key="2">
    <citation type="journal article" date="2021" name="PeerJ">
        <title>Extensive microbial diversity within the chicken gut microbiome revealed by metagenomics and culture.</title>
        <authorList>
            <person name="Gilroy R."/>
            <person name="Ravi A."/>
            <person name="Getino M."/>
            <person name="Pursley I."/>
            <person name="Horton D.L."/>
            <person name="Alikhan N.F."/>
            <person name="Baker D."/>
            <person name="Gharbi K."/>
            <person name="Hall N."/>
            <person name="Watson M."/>
            <person name="Adriaenssens E.M."/>
            <person name="Foster-Nyarko E."/>
            <person name="Jarju S."/>
            <person name="Secka A."/>
            <person name="Antonio M."/>
            <person name="Oren A."/>
            <person name="Chaudhuri R.R."/>
            <person name="La Ragione R."/>
            <person name="Hildebrand F."/>
            <person name="Pallen M.J."/>
        </authorList>
    </citation>
    <scope>NUCLEOTIDE SEQUENCE</scope>
    <source>
        <strain evidence="13">F1-3629</strain>
    </source>
</reference>
<feature type="transmembrane region" description="Helical" evidence="10">
    <location>
        <begin position="44"/>
        <end position="65"/>
    </location>
</feature>
<feature type="compositionally biased region" description="Basic and acidic residues" evidence="9">
    <location>
        <begin position="1"/>
        <end position="10"/>
    </location>
</feature>
<evidence type="ECO:0000256" key="6">
    <source>
        <dbReference type="ARBA" id="ARBA00022989"/>
    </source>
</evidence>
<feature type="transmembrane region" description="Helical" evidence="10">
    <location>
        <begin position="211"/>
        <end position="228"/>
    </location>
</feature>
<feature type="transmembrane region" description="Helical" evidence="10">
    <location>
        <begin position="71"/>
        <end position="92"/>
    </location>
</feature>